<gene>
    <name evidence="7" type="ORF">R2Q92_01600</name>
</gene>
<evidence type="ECO:0000256" key="2">
    <source>
        <dbReference type="ARBA" id="ARBA00023125"/>
    </source>
</evidence>
<evidence type="ECO:0000313" key="8">
    <source>
        <dbReference type="Proteomes" id="UP001291912"/>
    </source>
</evidence>
<sequence>MATSTSPTDSLSRAEKTARTRASIVRSAHDLFVGRGYRAVSLRDIAAHAGLSHPGLLRHFATKDAILVAVVDAVETSGLDVIPFPPSGSLPFSGLAEHNATVPGYLPLFAALTGEASVPDHPAHTYMRARYVQVREAAARTLADARTHGRVDPSRDPAGEAVRIAAAWDGLQLLAQYLPQQVDIVDALRRHEERLGRPVGHRDHATPSRALDPSPIAPAPPLVPADDTSGYRVGRSRRTAILTDALALFARSGYGDTSLRQVADAVGVSKSTLMHHYPTKEALLSAVVAERDRRIERKVEQAAIPRAADALRAMPEGAARDAVDEPGLIQVYAVLSCEAAPADHPAHASFTHRFRATVAHFTALFDAARRDGDLSYDRDPAFEAMWWVALWDGLQYQWLYDREGIDVAAHLRAHLDDVLPTPPLAQPEAATTSSTASP</sequence>
<keyword evidence="1" id="KW-0805">Transcription regulation</keyword>
<dbReference type="EMBL" id="JAWJYN010000001">
    <property type="protein sequence ID" value="MDZ8160511.1"/>
    <property type="molecule type" value="Genomic_DNA"/>
</dbReference>
<dbReference type="Proteomes" id="UP001291912">
    <property type="component" value="Unassembled WGS sequence"/>
</dbReference>
<feature type="DNA-binding region" description="H-T-H motif" evidence="4">
    <location>
        <begin position="258"/>
        <end position="277"/>
    </location>
</feature>
<dbReference type="Pfam" id="PF00440">
    <property type="entry name" value="TetR_N"/>
    <property type="match status" value="2"/>
</dbReference>
<evidence type="ECO:0000256" key="1">
    <source>
        <dbReference type="ARBA" id="ARBA00023015"/>
    </source>
</evidence>
<evidence type="ECO:0000256" key="3">
    <source>
        <dbReference type="ARBA" id="ARBA00023163"/>
    </source>
</evidence>
<evidence type="ECO:0000256" key="5">
    <source>
        <dbReference type="SAM" id="MobiDB-lite"/>
    </source>
</evidence>
<keyword evidence="2 4" id="KW-0238">DNA-binding</keyword>
<organism evidence="7 8">
    <name type="scientific">Microbacterium aquimaris</name>
    <dbReference type="NCBI Taxonomy" id="459816"/>
    <lineage>
        <taxon>Bacteria</taxon>
        <taxon>Bacillati</taxon>
        <taxon>Actinomycetota</taxon>
        <taxon>Actinomycetes</taxon>
        <taxon>Micrococcales</taxon>
        <taxon>Microbacteriaceae</taxon>
        <taxon>Microbacterium</taxon>
    </lineage>
</organism>
<evidence type="ECO:0000313" key="7">
    <source>
        <dbReference type="EMBL" id="MDZ8160511.1"/>
    </source>
</evidence>
<dbReference type="PROSITE" id="PS50977">
    <property type="entry name" value="HTH_TETR_2"/>
    <property type="match status" value="2"/>
</dbReference>
<proteinExistence type="predicted"/>
<dbReference type="RefSeq" id="WP_322597491.1">
    <property type="nucleotide sequence ID" value="NZ_BAAAPT010000001.1"/>
</dbReference>
<dbReference type="SUPFAM" id="SSF46689">
    <property type="entry name" value="Homeodomain-like"/>
    <property type="match status" value="2"/>
</dbReference>
<dbReference type="PRINTS" id="PR00455">
    <property type="entry name" value="HTHTETR"/>
</dbReference>
<evidence type="ECO:0000259" key="6">
    <source>
        <dbReference type="PROSITE" id="PS50977"/>
    </source>
</evidence>
<dbReference type="InterPro" id="IPR036271">
    <property type="entry name" value="Tet_transcr_reg_TetR-rel_C_sf"/>
</dbReference>
<accession>A0ABU5N351</accession>
<reference evidence="7 8" key="1">
    <citation type="submission" date="2023-10" db="EMBL/GenBank/DDBJ databases">
        <title>Microbacterium xanthum sp. nov., isolated from seaweed.</title>
        <authorList>
            <person name="Lee S.D."/>
        </authorList>
    </citation>
    <scope>NUCLEOTIDE SEQUENCE [LARGE SCALE GENOMIC DNA]</scope>
    <source>
        <strain evidence="7 8">KCTC 19124</strain>
    </source>
</reference>
<protein>
    <submittedName>
        <fullName evidence="7">TetR/AcrR family transcriptional regulator</fullName>
    </submittedName>
</protein>
<dbReference type="PANTHER" id="PTHR47506">
    <property type="entry name" value="TRANSCRIPTIONAL REGULATORY PROTEIN"/>
    <property type="match status" value="1"/>
</dbReference>
<feature type="DNA-binding region" description="H-T-H motif" evidence="4">
    <location>
        <begin position="41"/>
        <end position="60"/>
    </location>
</feature>
<comment type="caution">
    <text evidence="7">The sequence shown here is derived from an EMBL/GenBank/DDBJ whole genome shotgun (WGS) entry which is preliminary data.</text>
</comment>
<feature type="region of interest" description="Disordered" evidence="5">
    <location>
        <begin position="195"/>
        <end position="230"/>
    </location>
</feature>
<dbReference type="Gene3D" id="1.10.357.10">
    <property type="entry name" value="Tetracycline Repressor, domain 2"/>
    <property type="match status" value="2"/>
</dbReference>
<dbReference type="InterPro" id="IPR009057">
    <property type="entry name" value="Homeodomain-like_sf"/>
</dbReference>
<name>A0ABU5N351_9MICO</name>
<dbReference type="InterPro" id="IPR001647">
    <property type="entry name" value="HTH_TetR"/>
</dbReference>
<dbReference type="PANTHER" id="PTHR47506:SF6">
    <property type="entry name" value="HTH-TYPE TRANSCRIPTIONAL REPRESSOR NEMR"/>
    <property type="match status" value="1"/>
</dbReference>
<feature type="domain" description="HTH tetR-type" evidence="6">
    <location>
        <begin position="235"/>
        <end position="295"/>
    </location>
</feature>
<dbReference type="SUPFAM" id="SSF48498">
    <property type="entry name" value="Tetracyclin repressor-like, C-terminal domain"/>
    <property type="match status" value="2"/>
</dbReference>
<evidence type="ECO:0000256" key="4">
    <source>
        <dbReference type="PROSITE-ProRule" id="PRU00335"/>
    </source>
</evidence>
<keyword evidence="3" id="KW-0804">Transcription</keyword>
<feature type="compositionally biased region" description="Basic and acidic residues" evidence="5">
    <location>
        <begin position="195"/>
        <end position="206"/>
    </location>
</feature>
<keyword evidence="8" id="KW-1185">Reference proteome</keyword>
<feature type="domain" description="HTH tetR-type" evidence="6">
    <location>
        <begin position="18"/>
        <end position="78"/>
    </location>
</feature>